<dbReference type="VEuPathDB" id="GiardiaDB:DHA2_151899"/>
<feature type="domain" description="Cytidyltransferase-like" evidence="7">
    <location>
        <begin position="32"/>
        <end position="219"/>
    </location>
</feature>
<dbReference type="GO" id="GO:0000309">
    <property type="term" value="F:nicotinamide-nucleotide adenylyltransferase activity"/>
    <property type="evidence" value="ECO:0007669"/>
    <property type="project" value="TreeGrafter"/>
</dbReference>
<evidence type="ECO:0000313" key="9">
    <source>
        <dbReference type="Proteomes" id="UP000018320"/>
    </source>
</evidence>
<dbReference type="VEuPathDB" id="GiardiaDB:GL50581_3726"/>
<dbReference type="InterPro" id="IPR004821">
    <property type="entry name" value="Cyt_trans-like"/>
</dbReference>
<keyword evidence="5" id="KW-0067">ATP-binding</keyword>
<evidence type="ECO:0000313" key="8">
    <source>
        <dbReference type="EMBL" id="ESU36021.1"/>
    </source>
</evidence>
<evidence type="ECO:0000256" key="6">
    <source>
        <dbReference type="ARBA" id="ARBA00023027"/>
    </source>
</evidence>
<accession>V6TAX0</accession>
<keyword evidence="2 8" id="KW-0808">Transferase</keyword>
<dbReference type="Pfam" id="PF01467">
    <property type="entry name" value="CTP_transf_like"/>
    <property type="match status" value="1"/>
</dbReference>
<name>V6TAX0_GIAIN</name>
<dbReference type="AlphaFoldDB" id="V6TAX0"/>
<keyword evidence="1" id="KW-0662">Pyridine nucleotide biosynthesis</keyword>
<reference evidence="8 9" key="2">
    <citation type="journal article" date="2013" name="Genome Biol. Evol.">
        <title>Genome sequencing of Giardia lamblia genotypes A2 and B isolates (DH and GS) and comparative analysis with the genomes of genotypes A1 and E (WB and Pig).</title>
        <authorList>
            <person name="Adam R.D."/>
            <person name="Dahlstrom E.W."/>
            <person name="Martens C.A."/>
            <person name="Bruno D.P."/>
            <person name="Barbian K.D."/>
            <person name="Ricklefs S.M."/>
            <person name="Hernandez M.M."/>
            <person name="Narla N.P."/>
            <person name="Patel R.B."/>
            <person name="Porcella S.F."/>
            <person name="Nash T.E."/>
        </authorList>
    </citation>
    <scope>NUCLEOTIDE SEQUENCE [LARGE SCALE GENOMIC DNA]</scope>
    <source>
        <strain evidence="8 9">DH</strain>
    </source>
</reference>
<gene>
    <name evidence="8" type="ORF">DHA2_151899</name>
</gene>
<protein>
    <submittedName>
        <fullName evidence="8">Nicotinate-nucleotide adenylyltransferase / nicotinamide-nucleotide adenylyltransferase</fullName>
    </submittedName>
</protein>
<dbReference type="GO" id="GO:0009435">
    <property type="term" value="P:NAD+ biosynthetic process"/>
    <property type="evidence" value="ECO:0007669"/>
    <property type="project" value="TreeGrafter"/>
</dbReference>
<evidence type="ECO:0000256" key="2">
    <source>
        <dbReference type="ARBA" id="ARBA00022679"/>
    </source>
</evidence>
<organism evidence="8 9">
    <name type="scientific">Giardia intestinalis</name>
    <name type="common">Giardia lamblia</name>
    <dbReference type="NCBI Taxonomy" id="5741"/>
    <lineage>
        <taxon>Eukaryota</taxon>
        <taxon>Metamonada</taxon>
        <taxon>Diplomonadida</taxon>
        <taxon>Hexamitidae</taxon>
        <taxon>Giardiinae</taxon>
        <taxon>Giardia</taxon>
    </lineage>
</organism>
<evidence type="ECO:0000256" key="1">
    <source>
        <dbReference type="ARBA" id="ARBA00022642"/>
    </source>
</evidence>
<dbReference type="GO" id="GO:0005524">
    <property type="term" value="F:ATP binding"/>
    <property type="evidence" value="ECO:0007669"/>
    <property type="project" value="UniProtKB-KW"/>
</dbReference>
<dbReference type="Proteomes" id="UP000018320">
    <property type="component" value="Unassembled WGS sequence"/>
</dbReference>
<dbReference type="VEuPathDB" id="GiardiaDB:GL50803_0013672"/>
<dbReference type="Gene3D" id="3.40.50.620">
    <property type="entry name" value="HUPs"/>
    <property type="match status" value="1"/>
</dbReference>
<evidence type="ECO:0000259" key="7">
    <source>
        <dbReference type="Pfam" id="PF01467"/>
    </source>
</evidence>
<sequence length="250" mass="28407">MQVIPNTCDIYFRLRDNRKEKPTMPRPPVVLVCMGCFDPVTRAHILLVEYAHDWLAHEKRSITRILFSPAHDNYPYKRLAPSIHRVAMLRLAIAESKLSHIMDVDTGEAECTQGYQPTYAIVENLKQRYEEAQIYIVAGMDLLYSQCDERTWNPANVKRLYSLVSAVIVPRDGGAGGVSQKKVIDKVKQLSYLDEPYRNGRILILNKSVSEISSTAAKEALRRRSGTMCVDSVQQYILDNALYSAPPSFQ</sequence>
<comment type="caution">
    <text evidence="8">The sequence shown here is derived from an EMBL/GenBank/DDBJ whole genome shotgun (WGS) entry which is preliminary data.</text>
</comment>
<evidence type="ECO:0000256" key="5">
    <source>
        <dbReference type="ARBA" id="ARBA00022840"/>
    </source>
</evidence>
<dbReference type="InterPro" id="IPR014729">
    <property type="entry name" value="Rossmann-like_a/b/a_fold"/>
</dbReference>
<dbReference type="SUPFAM" id="SSF52374">
    <property type="entry name" value="Nucleotidylyl transferase"/>
    <property type="match status" value="1"/>
</dbReference>
<keyword evidence="3 8" id="KW-0548">Nucleotidyltransferase</keyword>
<reference evidence="9" key="1">
    <citation type="submission" date="2012-02" db="EMBL/GenBank/DDBJ databases">
        <title>Genome sequencing of Giardia lamblia Genotypes A2 and B isolates (DH and GS) and comparative analysis with the genomes of Genotypes A1 and E (WB and Pig).</title>
        <authorList>
            <person name="Adam R."/>
            <person name="Dahlstrom E."/>
            <person name="Martens C."/>
            <person name="Bruno D."/>
            <person name="Barbian K."/>
            <person name="Porcella S.F."/>
            <person name="Nash T."/>
        </authorList>
    </citation>
    <scope>NUCLEOTIDE SEQUENCE</scope>
    <source>
        <strain evidence="9">DH</strain>
    </source>
</reference>
<dbReference type="PANTHER" id="PTHR12039:SF0">
    <property type="entry name" value="NICOTINAMIDE-NUCLEOTIDE ADENYLYLTRANSFERASE"/>
    <property type="match status" value="1"/>
</dbReference>
<dbReference type="EMBL" id="AHGT01000059">
    <property type="protein sequence ID" value="ESU36021.1"/>
    <property type="molecule type" value="Genomic_DNA"/>
</dbReference>
<evidence type="ECO:0000256" key="3">
    <source>
        <dbReference type="ARBA" id="ARBA00022695"/>
    </source>
</evidence>
<keyword evidence="6" id="KW-0520">NAD</keyword>
<evidence type="ECO:0000256" key="4">
    <source>
        <dbReference type="ARBA" id="ARBA00022741"/>
    </source>
</evidence>
<keyword evidence="4" id="KW-0547">Nucleotide-binding</keyword>
<dbReference type="GO" id="GO:0004515">
    <property type="term" value="F:nicotinate-nucleotide adenylyltransferase activity"/>
    <property type="evidence" value="ECO:0007669"/>
    <property type="project" value="TreeGrafter"/>
</dbReference>
<dbReference type="FunFam" id="3.40.50.620:FF:000251">
    <property type="entry name" value="Probable nicotinate-nucleotide adenylyltransferase"/>
    <property type="match status" value="1"/>
</dbReference>
<dbReference type="PANTHER" id="PTHR12039">
    <property type="entry name" value="NICOTINAMIDE MONONUCLEOTIDE ADENYLYLTRANSFERASE"/>
    <property type="match status" value="1"/>
</dbReference>
<dbReference type="VEuPathDB" id="GiardiaDB:QR46_2455"/>
<dbReference type="InterPro" id="IPR051182">
    <property type="entry name" value="Euk_NMN_adenylyltrnsfrase"/>
</dbReference>
<proteinExistence type="predicted"/>